<feature type="transmembrane region" description="Helical" evidence="1">
    <location>
        <begin position="6"/>
        <end position="26"/>
    </location>
</feature>
<evidence type="ECO:0008006" key="4">
    <source>
        <dbReference type="Google" id="ProtNLM"/>
    </source>
</evidence>
<protein>
    <recommendedName>
        <fullName evidence="4">Transmembrane protein</fullName>
    </recommendedName>
</protein>
<gene>
    <name evidence="2" type="ORF">AchV4_0032</name>
</gene>
<evidence type="ECO:0000313" key="2">
    <source>
        <dbReference type="EMBL" id="QPZ53309.1"/>
    </source>
</evidence>
<feature type="transmembrane region" description="Helical" evidence="1">
    <location>
        <begin position="38"/>
        <end position="64"/>
    </location>
</feature>
<name>A0A7T3PGY3_9CAUD</name>
<reference evidence="2 3" key="1">
    <citation type="submission" date="2020-11" db="EMBL/GenBank/DDBJ databases">
        <title>Complete Genome Sequence of Achromobacter phage vB_AchrS_AchV4.</title>
        <authorList>
            <person name="Kaliniene L."/>
            <person name="Noreika A."/>
            <person name="Meskys R."/>
        </authorList>
    </citation>
    <scope>NUCLEOTIDE SEQUENCE [LARGE SCALE GENOMIC DNA]</scope>
</reference>
<dbReference type="EMBL" id="MW269554">
    <property type="protein sequence ID" value="QPZ53309.1"/>
    <property type="molecule type" value="Genomic_DNA"/>
</dbReference>
<organism evidence="2 3">
    <name type="scientific">Achromobacter phage vB_AchrS_AchV4</name>
    <dbReference type="NCBI Taxonomy" id="2796514"/>
    <lineage>
        <taxon>Viruses</taxon>
        <taxon>Duplodnaviria</taxon>
        <taxon>Heunggongvirae</taxon>
        <taxon>Uroviricota</taxon>
        <taxon>Caudoviricetes</taxon>
        <taxon>Casjensviridae</taxon>
        <taxon>Gediminasvirus</taxon>
        <taxon>Gediminasvirus AchV4</taxon>
    </lineage>
</organism>
<dbReference type="Proteomes" id="UP000595170">
    <property type="component" value="Segment"/>
</dbReference>
<keyword evidence="1" id="KW-1133">Transmembrane helix</keyword>
<keyword evidence="1" id="KW-0812">Transmembrane</keyword>
<proteinExistence type="predicted"/>
<sequence length="71" mass="7916">MTSEHYIDLLFVCGFFGLMLALLCLMADPPPTAARWTIGWFLGFWLGIAIIMYSLIVLGVWTVLPFSGLFG</sequence>
<evidence type="ECO:0000256" key="1">
    <source>
        <dbReference type="SAM" id="Phobius"/>
    </source>
</evidence>
<keyword evidence="3" id="KW-1185">Reference proteome</keyword>
<keyword evidence="1" id="KW-0472">Membrane</keyword>
<accession>A0A7T3PGY3</accession>
<evidence type="ECO:0000313" key="3">
    <source>
        <dbReference type="Proteomes" id="UP000595170"/>
    </source>
</evidence>